<dbReference type="Gramene" id="Pp3c16_22330V3.3">
    <property type="protein sequence ID" value="Pp3c16_22330V3.3"/>
    <property type="gene ID" value="Pp3c16_22330"/>
</dbReference>
<dbReference type="PRINTS" id="PR01217">
    <property type="entry name" value="PRICHEXTENSN"/>
</dbReference>
<dbReference type="EnsemblPlants" id="Pp3c16_22330V3.4">
    <property type="protein sequence ID" value="Pp3c16_22330V3.4"/>
    <property type="gene ID" value="Pp3c16_22330"/>
</dbReference>
<evidence type="ECO:0000313" key="6">
    <source>
        <dbReference type="EMBL" id="PNR38234.1"/>
    </source>
</evidence>
<evidence type="ECO:0000313" key="7">
    <source>
        <dbReference type="EnsemblPlants" id="Pp3c16_22330V3.1"/>
    </source>
</evidence>
<dbReference type="EnsemblPlants" id="Pp3c16_22330V3.2">
    <property type="protein sequence ID" value="Pp3c16_22330V3.2"/>
    <property type="gene ID" value="Pp3c16_22330"/>
</dbReference>
<dbReference type="Gramene" id="Pp3c16_22330V3.1">
    <property type="protein sequence ID" value="Pp3c16_22330V3.1"/>
    <property type="gene ID" value="Pp3c16_22330"/>
</dbReference>
<dbReference type="PaxDb" id="3218-PP1S4_171V6.3"/>
<dbReference type="GeneID" id="112293735"/>
<dbReference type="FunCoup" id="A0A2K1J9N0">
    <property type="interactions" value="53"/>
</dbReference>
<dbReference type="InterPro" id="IPR003245">
    <property type="entry name" value="Phytocyanin_dom"/>
</dbReference>
<dbReference type="InterPro" id="IPR033138">
    <property type="entry name" value="Cu_oxidase_CS"/>
</dbReference>
<evidence type="ECO:0000256" key="1">
    <source>
        <dbReference type="ARBA" id="ARBA00022723"/>
    </source>
</evidence>
<dbReference type="EnsemblPlants" id="Pp3c16_22330V3.7">
    <property type="protein sequence ID" value="Pp3c16_22330V3.7"/>
    <property type="gene ID" value="Pp3c16_22330"/>
</dbReference>
<dbReference type="RefSeq" id="XP_024399288.1">
    <property type="nucleotide sequence ID" value="XM_024543520.2"/>
</dbReference>
<dbReference type="PROSITE" id="PS00196">
    <property type="entry name" value="COPPER_BLUE"/>
    <property type="match status" value="1"/>
</dbReference>
<evidence type="ECO:0000259" key="5">
    <source>
        <dbReference type="PROSITE" id="PS51485"/>
    </source>
</evidence>
<dbReference type="PROSITE" id="PS51485">
    <property type="entry name" value="PHYTOCYANIN"/>
    <property type="match status" value="1"/>
</dbReference>
<dbReference type="RefSeq" id="XP_024399285.1">
    <property type="nucleotide sequence ID" value="XM_024543517.2"/>
</dbReference>
<organism evidence="6">
    <name type="scientific">Physcomitrium patens</name>
    <name type="common">Spreading-leaved earth moss</name>
    <name type="synonym">Physcomitrella patens</name>
    <dbReference type="NCBI Taxonomy" id="3218"/>
    <lineage>
        <taxon>Eukaryota</taxon>
        <taxon>Viridiplantae</taxon>
        <taxon>Streptophyta</taxon>
        <taxon>Embryophyta</taxon>
        <taxon>Bryophyta</taxon>
        <taxon>Bryophytina</taxon>
        <taxon>Bryopsida</taxon>
        <taxon>Funariidae</taxon>
        <taxon>Funariales</taxon>
        <taxon>Funariaceae</taxon>
        <taxon>Physcomitrium</taxon>
    </lineage>
</organism>
<dbReference type="GO" id="GO:0005886">
    <property type="term" value="C:plasma membrane"/>
    <property type="evidence" value="ECO:0000318"/>
    <property type="project" value="GO_Central"/>
</dbReference>
<dbReference type="Gramene" id="Pp3c16_22330V3.2">
    <property type="protein sequence ID" value="Pp3c16_22330V3.2"/>
    <property type="gene ID" value="Pp3c16_22330"/>
</dbReference>
<dbReference type="Gene3D" id="2.60.40.420">
    <property type="entry name" value="Cupredoxins - blue copper proteins"/>
    <property type="match status" value="1"/>
</dbReference>
<dbReference type="Gramene" id="Pp3c16_22330V3.9">
    <property type="protein sequence ID" value="Pp3c16_22330V3.9"/>
    <property type="gene ID" value="Pp3c16_22330"/>
</dbReference>
<dbReference type="InterPro" id="IPR008972">
    <property type="entry name" value="Cupredoxin"/>
</dbReference>
<dbReference type="EnsemblPlants" id="Pp3c16_22330V3.5">
    <property type="protein sequence ID" value="Pp3c16_22330V3.5"/>
    <property type="gene ID" value="Pp3c16_22330"/>
</dbReference>
<dbReference type="EnsemblPlants" id="Pp3c16_22330V3.6">
    <property type="protein sequence ID" value="Pp3c16_22330V3.6"/>
    <property type="gene ID" value="Pp3c16_22330"/>
</dbReference>
<reference evidence="6 8" key="1">
    <citation type="journal article" date="2008" name="Science">
        <title>The Physcomitrella genome reveals evolutionary insights into the conquest of land by plants.</title>
        <authorList>
            <person name="Rensing S."/>
            <person name="Lang D."/>
            <person name="Zimmer A."/>
            <person name="Terry A."/>
            <person name="Salamov A."/>
            <person name="Shapiro H."/>
            <person name="Nishiyama T."/>
            <person name="Perroud P.-F."/>
            <person name="Lindquist E."/>
            <person name="Kamisugi Y."/>
            <person name="Tanahashi T."/>
            <person name="Sakakibara K."/>
            <person name="Fujita T."/>
            <person name="Oishi K."/>
            <person name="Shin-I T."/>
            <person name="Kuroki Y."/>
            <person name="Toyoda A."/>
            <person name="Suzuki Y."/>
            <person name="Hashimoto A."/>
            <person name="Yamaguchi K."/>
            <person name="Sugano A."/>
            <person name="Kohara Y."/>
            <person name="Fujiyama A."/>
            <person name="Anterola A."/>
            <person name="Aoki S."/>
            <person name="Ashton N."/>
            <person name="Barbazuk W.B."/>
            <person name="Barker E."/>
            <person name="Bennetzen J."/>
            <person name="Bezanilla M."/>
            <person name="Blankenship R."/>
            <person name="Cho S.H."/>
            <person name="Dutcher S."/>
            <person name="Estelle M."/>
            <person name="Fawcett J.A."/>
            <person name="Gundlach H."/>
            <person name="Hanada K."/>
            <person name="Heyl A."/>
            <person name="Hicks K.A."/>
            <person name="Hugh J."/>
            <person name="Lohr M."/>
            <person name="Mayer K."/>
            <person name="Melkozernov A."/>
            <person name="Murata T."/>
            <person name="Nelson D."/>
            <person name="Pils B."/>
            <person name="Prigge M."/>
            <person name="Reiss B."/>
            <person name="Renner T."/>
            <person name="Rombauts S."/>
            <person name="Rushton P."/>
            <person name="Sanderfoot A."/>
            <person name="Schween G."/>
            <person name="Shiu S.-H."/>
            <person name="Stueber K."/>
            <person name="Theodoulou F.L."/>
            <person name="Tu H."/>
            <person name="Van de Peer Y."/>
            <person name="Verrier P.J."/>
            <person name="Waters E."/>
            <person name="Wood A."/>
            <person name="Yang L."/>
            <person name="Cove D."/>
            <person name="Cuming A."/>
            <person name="Hasebe M."/>
            <person name="Lucas S."/>
            <person name="Mishler D.B."/>
            <person name="Reski R."/>
            <person name="Grigoriev I."/>
            <person name="Quatrano R.S."/>
            <person name="Boore J.L."/>
        </authorList>
    </citation>
    <scope>NUCLEOTIDE SEQUENCE [LARGE SCALE GENOMIC DNA]</scope>
    <source>
        <strain evidence="7 8">cv. Gransden 2004</strain>
    </source>
</reference>
<feature type="signal peptide" evidence="4">
    <location>
        <begin position="1"/>
        <end position="26"/>
    </location>
</feature>
<feature type="compositionally biased region" description="Polar residues" evidence="3">
    <location>
        <begin position="194"/>
        <end position="207"/>
    </location>
</feature>
<dbReference type="RefSeq" id="XP_073395914.1">
    <property type="nucleotide sequence ID" value="XM_073539813.1"/>
</dbReference>
<dbReference type="EMBL" id="ABEU02000016">
    <property type="protein sequence ID" value="PNR38234.1"/>
    <property type="molecule type" value="Genomic_DNA"/>
</dbReference>
<dbReference type="RefSeq" id="XP_024399283.1">
    <property type="nucleotide sequence ID" value="XM_024543515.2"/>
</dbReference>
<dbReference type="RefSeq" id="XP_073395913.1">
    <property type="nucleotide sequence ID" value="XM_073539812.1"/>
</dbReference>
<feature type="region of interest" description="Disordered" evidence="3">
    <location>
        <begin position="177"/>
        <end position="222"/>
    </location>
</feature>
<dbReference type="InterPro" id="IPR039391">
    <property type="entry name" value="Phytocyanin-like"/>
</dbReference>
<gene>
    <name evidence="7" type="primary">LOC112293735</name>
    <name evidence="6" type="ORF">PHYPA_021345</name>
</gene>
<proteinExistence type="predicted"/>
<evidence type="ECO:0000256" key="4">
    <source>
        <dbReference type="SAM" id="SignalP"/>
    </source>
</evidence>
<name>A0A2K1J9N0_PHYPA</name>
<sequence length="247" mass="25140">MAQERSSARIFIVAVGLLAAVHAVAAKDINVGGTRGWDYAPPSDAAYYDTWASKETFTAGDNLVFSYTPGAHDVQVVSATEYNACSMSTGKKYLSGGDSVSLPTPGTYYFVCSFPSHCDMGMKMKITVKAAGGVPPVVAPVTPPVTPPVRAPTRAPLVAPVPAPVVKAPAPAPVIKAPTPGPALAPVPSPTDAPTPSENPSTAPTPGSSIAPGPELPPPPPSAAVSIHQCLSFVGAVAVVAFCVLRF</sequence>
<dbReference type="Proteomes" id="UP000006727">
    <property type="component" value="Chromosome 16"/>
</dbReference>
<dbReference type="Gramene" id="Pp3c16_22330V3.5">
    <property type="protein sequence ID" value="Pp3c16_22330V3.5"/>
    <property type="gene ID" value="Pp3c16_22330"/>
</dbReference>
<dbReference type="GO" id="GO:0046872">
    <property type="term" value="F:metal ion binding"/>
    <property type="evidence" value="ECO:0007669"/>
    <property type="project" value="UniProtKB-KW"/>
</dbReference>
<dbReference type="EnsemblPlants" id="Pp3c16_22330V3.10">
    <property type="protein sequence ID" value="Pp3c16_22330V3.10"/>
    <property type="gene ID" value="Pp3c16_22330"/>
</dbReference>
<dbReference type="Gramene" id="Pp3c16_22330V3.10">
    <property type="protein sequence ID" value="Pp3c16_22330V3.10"/>
    <property type="gene ID" value="Pp3c16_22330"/>
</dbReference>
<dbReference type="InterPro" id="IPR028871">
    <property type="entry name" value="BlueCu_1_BS"/>
</dbReference>
<dbReference type="GO" id="GO:0009055">
    <property type="term" value="F:electron transfer activity"/>
    <property type="evidence" value="ECO:0007669"/>
    <property type="project" value="InterPro"/>
</dbReference>
<reference evidence="7" key="3">
    <citation type="submission" date="2020-12" db="UniProtKB">
        <authorList>
            <consortium name="EnsemblPlants"/>
        </authorList>
    </citation>
    <scope>IDENTIFICATION</scope>
</reference>
<dbReference type="Pfam" id="PF02298">
    <property type="entry name" value="Cu_bind_like"/>
    <property type="match status" value="1"/>
</dbReference>
<dbReference type="Gramene" id="Pp3c16_22330V3.6">
    <property type="protein sequence ID" value="Pp3c16_22330V3.6"/>
    <property type="gene ID" value="Pp3c16_22330"/>
</dbReference>
<reference evidence="6 8" key="2">
    <citation type="journal article" date="2018" name="Plant J.">
        <title>The Physcomitrella patens chromosome-scale assembly reveals moss genome structure and evolution.</title>
        <authorList>
            <person name="Lang D."/>
            <person name="Ullrich K.K."/>
            <person name="Murat F."/>
            <person name="Fuchs J."/>
            <person name="Jenkins J."/>
            <person name="Haas F.B."/>
            <person name="Piednoel M."/>
            <person name="Gundlach H."/>
            <person name="Van Bel M."/>
            <person name="Meyberg R."/>
            <person name="Vives C."/>
            <person name="Morata J."/>
            <person name="Symeonidi A."/>
            <person name="Hiss M."/>
            <person name="Muchero W."/>
            <person name="Kamisugi Y."/>
            <person name="Saleh O."/>
            <person name="Blanc G."/>
            <person name="Decker E.L."/>
            <person name="van Gessel N."/>
            <person name="Grimwood J."/>
            <person name="Hayes R.D."/>
            <person name="Graham S.W."/>
            <person name="Gunter L.E."/>
            <person name="McDaniel S.F."/>
            <person name="Hoernstein S.N.W."/>
            <person name="Larsson A."/>
            <person name="Li F.W."/>
            <person name="Perroud P.F."/>
            <person name="Phillips J."/>
            <person name="Ranjan P."/>
            <person name="Rokshar D.S."/>
            <person name="Rothfels C.J."/>
            <person name="Schneider L."/>
            <person name="Shu S."/>
            <person name="Stevenson D.W."/>
            <person name="Thummler F."/>
            <person name="Tillich M."/>
            <person name="Villarreal Aguilar J.C."/>
            <person name="Widiez T."/>
            <person name="Wong G.K."/>
            <person name="Wymore A."/>
            <person name="Zhang Y."/>
            <person name="Zimmer A.D."/>
            <person name="Quatrano R.S."/>
            <person name="Mayer K.F.X."/>
            <person name="Goodstein D."/>
            <person name="Casacuberta J.M."/>
            <person name="Vandepoele K."/>
            <person name="Reski R."/>
            <person name="Cuming A.C."/>
            <person name="Tuskan G.A."/>
            <person name="Maumus F."/>
            <person name="Salse J."/>
            <person name="Schmutz J."/>
            <person name="Rensing S.A."/>
        </authorList>
    </citation>
    <scope>NUCLEOTIDE SEQUENCE [LARGE SCALE GENOMIC DNA]</scope>
    <source>
        <strain evidence="7 8">cv. Gransden 2004</strain>
    </source>
</reference>
<dbReference type="EnsemblPlants" id="Pp3c16_22330V3.8">
    <property type="protein sequence ID" value="Pp3c16_22330V3.8"/>
    <property type="gene ID" value="Pp3c16_22330"/>
</dbReference>
<evidence type="ECO:0000256" key="2">
    <source>
        <dbReference type="ARBA" id="ARBA00023008"/>
    </source>
</evidence>
<dbReference type="Gramene" id="Pp3c16_22330V3.8">
    <property type="protein sequence ID" value="Pp3c16_22330V3.8"/>
    <property type="gene ID" value="Pp3c16_22330"/>
</dbReference>
<feature type="chain" id="PRO_5043158085" description="Phytocyanin domain-containing protein" evidence="4">
    <location>
        <begin position="27"/>
        <end position="247"/>
    </location>
</feature>
<dbReference type="Gramene" id="Pp3c16_22330V3.7">
    <property type="protein sequence ID" value="Pp3c16_22330V3.7"/>
    <property type="gene ID" value="Pp3c16_22330"/>
</dbReference>
<keyword evidence="8" id="KW-1185">Reference proteome</keyword>
<dbReference type="EnsemblPlants" id="Pp3c16_22330V3.1">
    <property type="protein sequence ID" value="Pp3c16_22330V3.1"/>
    <property type="gene ID" value="Pp3c16_22330"/>
</dbReference>
<dbReference type="RefSeq" id="XP_024399290.1">
    <property type="nucleotide sequence ID" value="XM_024543522.2"/>
</dbReference>
<keyword evidence="4" id="KW-0732">Signal</keyword>
<dbReference type="AlphaFoldDB" id="A0A2K1J9N0"/>
<dbReference type="RefSeq" id="XP_024399289.1">
    <property type="nucleotide sequence ID" value="XM_024543521.2"/>
</dbReference>
<evidence type="ECO:0000256" key="3">
    <source>
        <dbReference type="SAM" id="MobiDB-lite"/>
    </source>
</evidence>
<dbReference type="FunFam" id="2.60.40.420:FF:000104">
    <property type="entry name" value="Predicted protein"/>
    <property type="match status" value="1"/>
</dbReference>
<dbReference type="OMA" id="ATEYNAC"/>
<feature type="compositionally biased region" description="Pro residues" evidence="3">
    <location>
        <begin position="179"/>
        <end position="193"/>
    </location>
</feature>
<accession>A0A2K1J9N0</accession>
<dbReference type="CDD" id="cd04216">
    <property type="entry name" value="Phytocyanin"/>
    <property type="match status" value="1"/>
</dbReference>
<dbReference type="EnsemblPlants" id="Pp3c16_22330V3.9">
    <property type="protein sequence ID" value="Pp3c16_22330V3.9"/>
    <property type="gene ID" value="Pp3c16_22330"/>
</dbReference>
<dbReference type="PANTHER" id="PTHR33021">
    <property type="entry name" value="BLUE COPPER PROTEIN"/>
    <property type="match status" value="1"/>
</dbReference>
<protein>
    <recommendedName>
        <fullName evidence="5">Phytocyanin domain-containing protein</fullName>
    </recommendedName>
</protein>
<dbReference type="RefSeq" id="XP_024399287.1">
    <property type="nucleotide sequence ID" value="XM_024543519.2"/>
</dbReference>
<dbReference type="Gramene" id="Pp3c16_22330V3.4">
    <property type="protein sequence ID" value="Pp3c16_22330V3.4"/>
    <property type="gene ID" value="Pp3c16_22330"/>
</dbReference>
<dbReference type="KEGG" id="ppp:112293735"/>
<dbReference type="STRING" id="3218.A0A2K1J9N0"/>
<dbReference type="EnsemblPlants" id="Pp3c16_22330V3.3">
    <property type="protein sequence ID" value="Pp3c16_22330V3.3"/>
    <property type="gene ID" value="Pp3c16_22330"/>
</dbReference>
<evidence type="ECO:0000313" key="8">
    <source>
        <dbReference type="Proteomes" id="UP000006727"/>
    </source>
</evidence>
<keyword evidence="1" id="KW-0479">Metal-binding</keyword>
<dbReference type="OrthoDB" id="687943at2759"/>
<dbReference type="PANTHER" id="PTHR33021:SF499">
    <property type="entry name" value="OS12G0150500 PROTEIN"/>
    <property type="match status" value="1"/>
</dbReference>
<dbReference type="RefSeq" id="XP_024399284.1">
    <property type="nucleotide sequence ID" value="XM_024543516.2"/>
</dbReference>
<dbReference type="SUPFAM" id="SSF49503">
    <property type="entry name" value="Cupredoxins"/>
    <property type="match status" value="1"/>
</dbReference>
<keyword evidence="2" id="KW-0186">Copper</keyword>
<dbReference type="PROSITE" id="PS00079">
    <property type="entry name" value="MULTICOPPER_OXIDASE1"/>
    <property type="match status" value="1"/>
</dbReference>
<feature type="domain" description="Phytocyanin" evidence="5">
    <location>
        <begin position="27"/>
        <end position="130"/>
    </location>
</feature>